<dbReference type="EMBL" id="BGZK01000404">
    <property type="protein sequence ID" value="GBP41693.1"/>
    <property type="molecule type" value="Genomic_DNA"/>
</dbReference>
<dbReference type="OrthoDB" id="20872at2759"/>
<dbReference type="Pfam" id="PF17809">
    <property type="entry name" value="UPA_2"/>
    <property type="match status" value="1"/>
</dbReference>
<feature type="coiled-coil region" evidence="5">
    <location>
        <begin position="1303"/>
        <end position="1330"/>
    </location>
</feature>
<proteinExistence type="predicted"/>
<feature type="compositionally biased region" description="Basic and acidic residues" evidence="6">
    <location>
        <begin position="1234"/>
        <end position="1279"/>
    </location>
</feature>
<dbReference type="Proteomes" id="UP000299102">
    <property type="component" value="Unassembled WGS sequence"/>
</dbReference>
<dbReference type="PANTHER" id="PTHR24123:SF141">
    <property type="entry name" value="ANKYRIN 2, ISOFORM U"/>
    <property type="match status" value="1"/>
</dbReference>
<dbReference type="Gene3D" id="2.60.40.2660">
    <property type="match status" value="1"/>
</dbReference>
<feature type="compositionally biased region" description="Basic and acidic residues" evidence="6">
    <location>
        <begin position="1099"/>
        <end position="1123"/>
    </location>
</feature>
<feature type="domain" description="Death" evidence="7">
    <location>
        <begin position="339"/>
        <end position="415"/>
    </location>
</feature>
<gene>
    <name evidence="8" type="primary">Ank3</name>
    <name evidence="8" type="ORF">EVAR_24053_1</name>
</gene>
<feature type="compositionally biased region" description="Polar residues" evidence="6">
    <location>
        <begin position="811"/>
        <end position="824"/>
    </location>
</feature>
<organism evidence="8 9">
    <name type="scientific">Eumeta variegata</name>
    <name type="common">Bagworm moth</name>
    <name type="synonym">Eumeta japonica</name>
    <dbReference type="NCBI Taxonomy" id="151549"/>
    <lineage>
        <taxon>Eukaryota</taxon>
        <taxon>Metazoa</taxon>
        <taxon>Ecdysozoa</taxon>
        <taxon>Arthropoda</taxon>
        <taxon>Hexapoda</taxon>
        <taxon>Insecta</taxon>
        <taxon>Pterygota</taxon>
        <taxon>Neoptera</taxon>
        <taxon>Endopterygota</taxon>
        <taxon>Lepidoptera</taxon>
        <taxon>Glossata</taxon>
        <taxon>Ditrysia</taxon>
        <taxon>Tineoidea</taxon>
        <taxon>Psychidae</taxon>
        <taxon>Oiketicinae</taxon>
        <taxon>Eumeta</taxon>
    </lineage>
</organism>
<accession>A0A4C1VSL8</accession>
<name>A0A4C1VSL8_EUMVA</name>
<evidence type="ECO:0000256" key="5">
    <source>
        <dbReference type="SAM" id="Coils"/>
    </source>
</evidence>
<evidence type="ECO:0000256" key="3">
    <source>
        <dbReference type="ARBA" id="ARBA00023043"/>
    </source>
</evidence>
<feature type="region of interest" description="Disordered" evidence="6">
    <location>
        <begin position="1396"/>
        <end position="1423"/>
    </location>
</feature>
<evidence type="ECO:0000313" key="9">
    <source>
        <dbReference type="Proteomes" id="UP000299102"/>
    </source>
</evidence>
<comment type="subcellular location">
    <subcellularLocation>
        <location evidence="1">Membrane</location>
    </subcellularLocation>
</comment>
<feature type="region of interest" description="Disordered" evidence="6">
    <location>
        <begin position="1231"/>
        <end position="1297"/>
    </location>
</feature>
<reference evidence="8 9" key="1">
    <citation type="journal article" date="2019" name="Commun. Biol.">
        <title>The bagworm genome reveals a unique fibroin gene that provides high tensile strength.</title>
        <authorList>
            <person name="Kono N."/>
            <person name="Nakamura H."/>
            <person name="Ohtoshi R."/>
            <person name="Tomita M."/>
            <person name="Numata K."/>
            <person name="Arakawa K."/>
        </authorList>
    </citation>
    <scope>NUCLEOTIDE SEQUENCE [LARGE SCALE GENOMIC DNA]</scope>
</reference>
<evidence type="ECO:0000259" key="7">
    <source>
        <dbReference type="PROSITE" id="PS50017"/>
    </source>
</evidence>
<keyword evidence="9" id="KW-1185">Reference proteome</keyword>
<feature type="region of interest" description="Disordered" evidence="6">
    <location>
        <begin position="800"/>
        <end position="848"/>
    </location>
</feature>
<evidence type="ECO:0000256" key="1">
    <source>
        <dbReference type="ARBA" id="ARBA00004370"/>
    </source>
</evidence>
<comment type="caution">
    <text evidence="8">The sequence shown here is derived from an EMBL/GenBank/DDBJ whole genome shotgun (WGS) entry which is preliminary data.</text>
</comment>
<dbReference type="Gene3D" id="1.10.533.10">
    <property type="entry name" value="Death Domain, Fas"/>
    <property type="match status" value="1"/>
</dbReference>
<dbReference type="PROSITE" id="PS50017">
    <property type="entry name" value="DEATH_DOMAIN"/>
    <property type="match status" value="1"/>
</dbReference>
<feature type="region of interest" description="Disordered" evidence="6">
    <location>
        <begin position="1098"/>
        <end position="1148"/>
    </location>
</feature>
<protein>
    <submittedName>
        <fullName evidence="8">Ankyrin-3</fullName>
    </submittedName>
</protein>
<feature type="compositionally biased region" description="Basic and acidic residues" evidence="6">
    <location>
        <begin position="973"/>
        <end position="984"/>
    </location>
</feature>
<feature type="compositionally biased region" description="Basic and acidic residues" evidence="6">
    <location>
        <begin position="472"/>
        <end position="495"/>
    </location>
</feature>
<feature type="compositionally biased region" description="Basic and acidic residues" evidence="6">
    <location>
        <begin position="1285"/>
        <end position="1297"/>
    </location>
</feature>
<sequence>MQNSVNTNSNIAASINKLNSNSREIIAFGLLLITSGLTITANVRKCNRQAQIIDSELTAKLLGRGVAVSPVVTVEPRRRKFHKAITLSMPAPRPHTQGMTNQYSTSSAPTLRLLCSISGGTNRAHWEDVTENTPLTFVNDCVSFTTTVSARYWLIDCRHVEDATKMATELYREAIHVPFMARFVVYAKRTDQQQAQLRMFCVTDDKEDKALERIEKYAQVAKSRDVEVHEGKPCYLEFAGNLVPVTKSGEQLSVPFKAFRENRLAFSVMVKSVHADAVARCQFMREPKVPKGEPTPAPICVLNIVIPEEMVEVTVERTTTPVMTTHAEDQDLVWRQRLSDPRLEDICNLLGKDWVALAYELGVSVATVNQIQAKRITAPEQAQLMLKLWKTQSGVKTQDNSLELALCRIGRDDIIAPQSDVANERRIQRNIYQERQASEEIEAYKAEEDNKLKEKLYEDNKMAESIPNETELQDHDEAKYSPEEKSLPEKTEQDRTPTPSEESDDEDVKRSVAERKEQITRKLSSSKIPASKQKKEIREEIIEIKTQIKPDIKKFHDIEQQVKEKEQGKLERSRSKSSPESADDERDIEQKLDESQIIEKTTEVLRKYDPSSPTKPTPKHLQRHIRTESMRFPSGDFSNVTITPRKSIPTEVTDSKPSEKIIESTLVKEAISQKEIVSSRVEEKLEDGEKSPELIMDDTKDIAEATLKDKISSFESRISKEPSLDFPKSTIKLTKEALMKHTQDHDQGLEYTQEFVREQSKQISSIQTVEIKKTLMNETEKKTEVIKSVKETIQHFDTKMKHEDKVPKTFPKTTRTDSTLVQVSSEEDSEFLKKSTDSETETESQTTVKVEKDALTRKDVEINLIKDRDAEDEIWKKQMKVDTVKLTTLITEKDKALEETRHEGMIVADKVIEKVDKVTTPGVTTESITTKVEVMTTGEPPSSAIIDKVDSLADLQQSTEKDLSYISQSDSKVYSEDSKHRSDSIDETSQFSDLEDQTGVSPAHRHATESKEVTDDIVPIRASDAAARDRTLEFLQYESEYSARIHSPVHMIYEVEKVSPKESPVISAKARQFIETVPEDDSVQECFFSKRIYSDSLEDSEHTDSRRHSEAESLKSDQSDVKAKVSSSDFDERAEYEETIDSGSGFGDEKFEESVGFTSLKLDMATVEVEKADSDKSEDQVEVIFQKMTPKRHSRTESISILKLDEIQPEIEEQKAKQEFQMFVTEAEEIITSFEKDEPSDKISSESSREIEMSDRKSSEGISDKISSEDGVTEKKTSSEEDAVKEEHTPTDREKDIKITAFLEKSVKEIEKTEKRIQILKDEIADKTGDVVKRQSVTSAGSISELRLDEKRLSDAHSLTESRDYTFEESEDDIGTQGDGAREKVDTKIDLEHKSKISTGKIADTSKHRLTHGDSLDDVEGFPEDHVTDHVHKLPNIAEVG</sequence>
<evidence type="ECO:0000313" key="8">
    <source>
        <dbReference type="EMBL" id="GBP41693.1"/>
    </source>
</evidence>
<feature type="compositionally biased region" description="Basic and acidic residues" evidence="6">
    <location>
        <begin position="1404"/>
        <end position="1415"/>
    </location>
</feature>
<evidence type="ECO:0000256" key="4">
    <source>
        <dbReference type="ARBA" id="ARBA00023136"/>
    </source>
</evidence>
<keyword evidence="5" id="KW-0175">Coiled coil</keyword>
<dbReference type="CDD" id="cd08317">
    <property type="entry name" value="Death_ank"/>
    <property type="match status" value="1"/>
</dbReference>
<dbReference type="Gene3D" id="2.60.220.30">
    <property type="match status" value="1"/>
</dbReference>
<evidence type="ECO:0000256" key="6">
    <source>
        <dbReference type="SAM" id="MobiDB-lite"/>
    </source>
</evidence>
<dbReference type="SMART" id="SM00005">
    <property type="entry name" value="DEATH"/>
    <property type="match status" value="1"/>
</dbReference>
<feature type="region of interest" description="Disordered" evidence="6">
    <location>
        <begin position="463"/>
        <end position="657"/>
    </location>
</feature>
<feature type="compositionally biased region" description="Basic and acidic residues" evidence="6">
    <location>
        <begin position="533"/>
        <end position="574"/>
    </location>
</feature>
<keyword evidence="2" id="KW-0677">Repeat</keyword>
<keyword evidence="3" id="KW-0040">ANK repeat</keyword>
<dbReference type="InterPro" id="IPR051165">
    <property type="entry name" value="Multifunctional_ANK_Repeat"/>
</dbReference>
<dbReference type="InterPro" id="IPR011029">
    <property type="entry name" value="DEATH-like_dom_sf"/>
</dbReference>
<dbReference type="SUPFAM" id="SSF47986">
    <property type="entry name" value="DEATH domain"/>
    <property type="match status" value="1"/>
</dbReference>
<dbReference type="GO" id="GO:0007165">
    <property type="term" value="P:signal transduction"/>
    <property type="evidence" value="ECO:0007669"/>
    <property type="project" value="InterPro"/>
</dbReference>
<dbReference type="InterPro" id="IPR000488">
    <property type="entry name" value="Death_dom"/>
</dbReference>
<dbReference type="InterPro" id="IPR040745">
    <property type="entry name" value="Ankyrin_UPA"/>
</dbReference>
<evidence type="ECO:0000256" key="2">
    <source>
        <dbReference type="ARBA" id="ARBA00022737"/>
    </source>
</evidence>
<dbReference type="STRING" id="151549.A0A4C1VSL8"/>
<dbReference type="GO" id="GO:0016020">
    <property type="term" value="C:membrane"/>
    <property type="evidence" value="ECO:0007669"/>
    <property type="project" value="UniProtKB-SubCell"/>
</dbReference>
<dbReference type="Pfam" id="PF00531">
    <property type="entry name" value="Death"/>
    <property type="match status" value="1"/>
</dbReference>
<keyword evidence="4" id="KW-0472">Membrane</keyword>
<feature type="region of interest" description="Disordered" evidence="6">
    <location>
        <begin position="966"/>
        <end position="1015"/>
    </location>
</feature>
<dbReference type="PANTHER" id="PTHR24123">
    <property type="entry name" value="ANKYRIN REPEAT-CONTAINING"/>
    <property type="match status" value="1"/>
</dbReference>
<feature type="compositionally biased region" description="Basic and acidic residues" evidence="6">
    <location>
        <begin position="600"/>
        <end position="609"/>
    </location>
</feature>
<feature type="region of interest" description="Disordered" evidence="6">
    <location>
        <begin position="1358"/>
        <end position="1383"/>
    </location>
</feature>
<feature type="compositionally biased region" description="Basic and acidic residues" evidence="6">
    <location>
        <begin position="507"/>
        <end position="520"/>
    </location>
</feature>